<dbReference type="Gene3D" id="1.10.230.10">
    <property type="entry name" value="Cytochrome P450-Terp, domain 2"/>
    <property type="match status" value="1"/>
</dbReference>
<gene>
    <name evidence="1" type="ORF">Clacol_003530</name>
</gene>
<reference evidence="1" key="1">
    <citation type="submission" date="2021-10" db="EMBL/GenBank/DDBJ databases">
        <title>De novo Genome Assembly of Clathrus columnatus (Basidiomycota, Fungi) Using Illumina and Nanopore Sequence Data.</title>
        <authorList>
            <person name="Ogiso-Tanaka E."/>
            <person name="Itagaki H."/>
            <person name="Hosoya T."/>
            <person name="Hosaka K."/>
        </authorList>
    </citation>
    <scope>NUCLEOTIDE SEQUENCE</scope>
    <source>
        <strain evidence="1">MO-923</strain>
    </source>
</reference>
<accession>A0AAV5A7W8</accession>
<dbReference type="SUPFAM" id="SSF48256">
    <property type="entry name" value="Citrate synthase"/>
    <property type="match status" value="1"/>
</dbReference>
<sequence>MTRSSDSWVKYTNLFLAFYSRRAKRRILTPTLGVLLTHTMGILNQMKFYTVLFGISRALGVMPQIIWDRALGAPLERPKSYSSEAIDKIFKDKN</sequence>
<dbReference type="Proteomes" id="UP001050691">
    <property type="component" value="Unassembled WGS sequence"/>
</dbReference>
<dbReference type="GO" id="GO:0046912">
    <property type="term" value="F:acyltransferase activity, acyl groups converted into alkyl on transfer"/>
    <property type="evidence" value="ECO:0007669"/>
    <property type="project" value="InterPro"/>
</dbReference>
<protein>
    <submittedName>
        <fullName evidence="1">Uncharacterized protein</fullName>
    </submittedName>
</protein>
<dbReference type="InterPro" id="IPR036969">
    <property type="entry name" value="Citrate_synthase_sf"/>
</dbReference>
<proteinExistence type="predicted"/>
<dbReference type="InterPro" id="IPR016143">
    <property type="entry name" value="Citrate_synth-like_sm_a-sub"/>
</dbReference>
<dbReference type="InterPro" id="IPR016142">
    <property type="entry name" value="Citrate_synth-like_lrg_a-sub"/>
</dbReference>
<organism evidence="1 2">
    <name type="scientific">Clathrus columnatus</name>
    <dbReference type="NCBI Taxonomy" id="1419009"/>
    <lineage>
        <taxon>Eukaryota</taxon>
        <taxon>Fungi</taxon>
        <taxon>Dikarya</taxon>
        <taxon>Basidiomycota</taxon>
        <taxon>Agaricomycotina</taxon>
        <taxon>Agaricomycetes</taxon>
        <taxon>Phallomycetidae</taxon>
        <taxon>Phallales</taxon>
        <taxon>Clathraceae</taxon>
        <taxon>Clathrus</taxon>
    </lineage>
</organism>
<evidence type="ECO:0000313" key="2">
    <source>
        <dbReference type="Proteomes" id="UP001050691"/>
    </source>
</evidence>
<name>A0AAV5A7W8_9AGAM</name>
<dbReference type="AlphaFoldDB" id="A0AAV5A7W8"/>
<evidence type="ECO:0000313" key="1">
    <source>
        <dbReference type="EMBL" id="GJJ09308.1"/>
    </source>
</evidence>
<comment type="caution">
    <text evidence="1">The sequence shown here is derived from an EMBL/GenBank/DDBJ whole genome shotgun (WGS) entry which is preliminary data.</text>
</comment>
<dbReference type="EMBL" id="BPWL01000004">
    <property type="protein sequence ID" value="GJJ09308.1"/>
    <property type="molecule type" value="Genomic_DNA"/>
</dbReference>
<dbReference type="Gene3D" id="1.10.580.10">
    <property type="entry name" value="Citrate Synthase, domain 1"/>
    <property type="match status" value="1"/>
</dbReference>
<keyword evidence="2" id="KW-1185">Reference proteome</keyword>